<feature type="domain" description="CobQ/CobB/MinD/ParA nucleotide binding" evidence="1">
    <location>
        <begin position="3"/>
        <end position="194"/>
    </location>
</feature>
<organism evidence="2 3">
    <name type="scientific">Natronoglomus mannanivorans</name>
    <dbReference type="NCBI Taxonomy" id="2979990"/>
    <lineage>
        <taxon>Archaea</taxon>
        <taxon>Methanobacteriati</taxon>
        <taxon>Methanobacteriota</taxon>
        <taxon>Stenosarchaea group</taxon>
        <taxon>Halobacteria</taxon>
        <taxon>Halobacteriales</taxon>
        <taxon>Natrialbaceae</taxon>
        <taxon>Natronoglomus</taxon>
    </lineage>
</organism>
<dbReference type="InterPro" id="IPR050625">
    <property type="entry name" value="ParA/MinD_ATPase"/>
</dbReference>
<evidence type="ECO:0000259" key="1">
    <source>
        <dbReference type="Pfam" id="PF01656"/>
    </source>
</evidence>
<dbReference type="PANTHER" id="PTHR43384:SF10">
    <property type="entry name" value="ATPASE INVOLVED IN CHROMOSOME PARTITIONING, PARA_MIND FAMILY"/>
    <property type="match status" value="1"/>
</dbReference>
<gene>
    <name evidence="2" type="ORF">OB960_08260</name>
</gene>
<dbReference type="Gene3D" id="3.40.50.300">
    <property type="entry name" value="P-loop containing nucleotide triphosphate hydrolases"/>
    <property type="match status" value="1"/>
</dbReference>
<accession>A0AAP3E1U9</accession>
<dbReference type="InterPro" id="IPR002586">
    <property type="entry name" value="CobQ/CobB/MinD/ParA_Nub-bd_dom"/>
</dbReference>
<dbReference type="GO" id="GO:0051782">
    <property type="term" value="P:negative regulation of cell division"/>
    <property type="evidence" value="ECO:0007669"/>
    <property type="project" value="TreeGrafter"/>
</dbReference>
<dbReference type="InterPro" id="IPR027417">
    <property type="entry name" value="P-loop_NTPase"/>
</dbReference>
<dbReference type="SUPFAM" id="SSF52540">
    <property type="entry name" value="P-loop containing nucleoside triphosphate hydrolases"/>
    <property type="match status" value="1"/>
</dbReference>
<dbReference type="AlphaFoldDB" id="A0AAP3E1U9"/>
<dbReference type="GO" id="GO:0009898">
    <property type="term" value="C:cytoplasmic side of plasma membrane"/>
    <property type="evidence" value="ECO:0007669"/>
    <property type="project" value="TreeGrafter"/>
</dbReference>
<sequence length="232" mass="24481">MIVAVAGGKGGVGKSTTAWNLGRELDAVVVDADLATADLPPGTGPDLHDVLAGRVEPTDAVEEVGPVTLLPCGRTLCGARASRLEDLGRVLERVERTWGRVVVDCPAGLARDVGVELQSADLTVLVTTPDRVAMVDAVRTAELAQKLRTPVAAAVLNRANPERHGPIADRFGRALGVEVTLVERQAAVADAQARWTPVRDHAADAQAVEAYRSVADRLERADERLTGRPDAV</sequence>
<evidence type="ECO:0000313" key="2">
    <source>
        <dbReference type="EMBL" id="MCU4741394.1"/>
    </source>
</evidence>
<comment type="caution">
    <text evidence="2">The sequence shown here is derived from an EMBL/GenBank/DDBJ whole genome shotgun (WGS) entry which is preliminary data.</text>
</comment>
<dbReference type="PANTHER" id="PTHR43384">
    <property type="entry name" value="SEPTUM SITE-DETERMINING PROTEIN MIND HOMOLOG, CHLOROPLASTIC-RELATED"/>
    <property type="match status" value="1"/>
</dbReference>
<dbReference type="RefSeq" id="WP_338003233.1">
    <property type="nucleotide sequence ID" value="NZ_JAOPKA010000004.1"/>
</dbReference>
<dbReference type="GO" id="GO:0005524">
    <property type="term" value="F:ATP binding"/>
    <property type="evidence" value="ECO:0007669"/>
    <property type="project" value="TreeGrafter"/>
</dbReference>
<dbReference type="GO" id="GO:0016887">
    <property type="term" value="F:ATP hydrolysis activity"/>
    <property type="evidence" value="ECO:0007669"/>
    <property type="project" value="TreeGrafter"/>
</dbReference>
<reference evidence="2" key="1">
    <citation type="submission" date="2022-09" db="EMBL/GenBank/DDBJ databases">
        <title>Enrichment on poylsaccharides allowed isolation of novel metabolic and taxonomic groups of Haloarchaea.</title>
        <authorList>
            <person name="Sorokin D.Y."/>
            <person name="Elcheninov A.G."/>
            <person name="Khizhniak T.V."/>
            <person name="Kolganova T.V."/>
            <person name="Kublanov I.V."/>
        </authorList>
    </citation>
    <scope>NUCLEOTIDE SEQUENCE</scope>
    <source>
        <strain evidence="2">AArc-xg1-1</strain>
    </source>
</reference>
<protein>
    <submittedName>
        <fullName evidence="2">MinD/ParA family protein</fullName>
    </submittedName>
</protein>
<dbReference type="Pfam" id="PF01656">
    <property type="entry name" value="CbiA"/>
    <property type="match status" value="1"/>
</dbReference>
<name>A0AAP3E1U9_9EURY</name>
<dbReference type="GO" id="GO:0005829">
    <property type="term" value="C:cytosol"/>
    <property type="evidence" value="ECO:0007669"/>
    <property type="project" value="TreeGrafter"/>
</dbReference>
<evidence type="ECO:0000313" key="3">
    <source>
        <dbReference type="Proteomes" id="UP001321018"/>
    </source>
</evidence>
<proteinExistence type="predicted"/>
<dbReference type="Proteomes" id="UP001321018">
    <property type="component" value="Unassembled WGS sequence"/>
</dbReference>
<dbReference type="EMBL" id="JAOPKA010000004">
    <property type="protein sequence ID" value="MCU4741394.1"/>
    <property type="molecule type" value="Genomic_DNA"/>
</dbReference>